<keyword evidence="7 14" id="KW-0328">Glycosyltransferase</keyword>
<sequence length="603" mass="70595">MKVNIIETNHSYIKDYINGHSSAGADIWGAQKDCDGYYIFRVLAPNADEVYIKGDFTSWQNVAMTKNYEYGYFFIRLKANVGDYYKYVVNHKGNFVEKTDPFARAMDKEGDFASIITDDSYEFADDTFIKNRGKNFDKPLNIYEIHIGSWKRYGDNVNFLDIVDDLVSYVKKMNYTHVEIMPITEYPYYPSWGYQSTGFFATSSRFGSPVDLKKFVDILHQNGIGVILDMVAVHFASDFYGLDHFDGTGMYESVYPDLKYSEWGSNNFDYSKGHVRSFMKSAFSYWIENFHFDGIRIDAVSYMIHYNGNKNRGVHQDNISFIKDLNKTIASCHPDVMLIAEDSSDYPKVTASVDEDGLGFDYKWDLGWMNDTLRYFKTDSMNRVDHQQNINFSMFYFYNEKFVLPLSHDEVVHLKGAVVNKMNGSYEEKFKQLKLLYTYQITHPGKKLNFMGNDIATFDEWNESGSINWDILKFPVHDSFNRFIKDLNYLYKTEKAFFEKDFDEEGFSWKVVDDNVNSVFAYERKSGDDRFLVVLNMTNTYKASYKIPYDEELEFVEVIDSLSEIYGNSRWDKRNIKIEKGENLALELWEYEALVLKIKTYEL</sequence>
<dbReference type="SMART" id="SM00642">
    <property type="entry name" value="Aamy"/>
    <property type="match status" value="1"/>
</dbReference>
<reference evidence="14 15" key="1">
    <citation type="submission" date="2011-01" db="EMBL/GenBank/DDBJ databases">
        <authorList>
            <person name="Durkin A.S."/>
            <person name="Madupu R."/>
            <person name="Torralba M."/>
            <person name="Gillis M."/>
            <person name="Methe B."/>
            <person name="Sutton G."/>
            <person name="Nelson K.E."/>
        </authorList>
    </citation>
    <scope>NUCLEOTIDE SEQUENCE [LARGE SCALE GENOMIC DNA]</scope>
    <source>
        <strain evidence="14 15">ACS-065-V-Col13</strain>
    </source>
</reference>
<name>F0GVK7_9FIRM</name>
<accession>F0GVK7</accession>
<dbReference type="Proteomes" id="UP000005286">
    <property type="component" value="Unassembled WGS sequence"/>
</dbReference>
<gene>
    <name evidence="14" type="primary">glgB</name>
    <name evidence="14" type="ORF">HMPREF9290_1062</name>
</gene>
<dbReference type="RefSeq" id="WP_004834845.1">
    <property type="nucleotide sequence ID" value="NZ_AEXM01000017.1"/>
</dbReference>
<dbReference type="InterPro" id="IPR013780">
    <property type="entry name" value="Glyco_hydro_b"/>
</dbReference>
<dbReference type="EMBL" id="AEXM01000017">
    <property type="protein sequence ID" value="EGC82124.1"/>
    <property type="molecule type" value="Genomic_DNA"/>
</dbReference>
<dbReference type="GO" id="GO:0003844">
    <property type="term" value="F:1,4-alpha-glucan branching enzyme activity"/>
    <property type="evidence" value="ECO:0007669"/>
    <property type="project" value="UniProtKB-UniRule"/>
</dbReference>
<evidence type="ECO:0000256" key="5">
    <source>
        <dbReference type="ARBA" id="ARBA00012541"/>
    </source>
</evidence>
<dbReference type="PATRIC" id="fig|879305.3.peg.837"/>
<dbReference type="UniPathway" id="UPA00164"/>
<comment type="function">
    <text evidence="2">Catalyzes the formation of the alpha-1,6-glucosidic linkages in glycogen by scission of a 1,4-alpha-linked oligosaccharide from growing alpha-1,4-glucan chains and the subsequent attachment of the oligosaccharide to the alpha-1,6 position.</text>
</comment>
<dbReference type="InterPro" id="IPR006047">
    <property type="entry name" value="GH13_cat_dom"/>
</dbReference>
<dbReference type="InterPro" id="IPR014756">
    <property type="entry name" value="Ig_E-set"/>
</dbReference>
<dbReference type="NCBIfam" id="TIGR01515">
    <property type="entry name" value="branching_enzym"/>
    <property type="match status" value="1"/>
</dbReference>
<comment type="caution">
    <text evidence="14">The sequence shown here is derived from an EMBL/GenBank/DDBJ whole genome shotgun (WGS) entry which is preliminary data.</text>
</comment>
<comment type="catalytic activity">
    <reaction evidence="1">
        <text>Transfers a segment of a (1-&gt;4)-alpha-D-glucan chain to a primary hydroxy group in a similar glucan chain.</text>
        <dbReference type="EC" id="2.4.1.18"/>
    </reaction>
</comment>
<dbReference type="Gene3D" id="2.60.40.10">
    <property type="entry name" value="Immunoglobulins"/>
    <property type="match status" value="1"/>
</dbReference>
<evidence type="ECO:0000313" key="15">
    <source>
        <dbReference type="Proteomes" id="UP000005286"/>
    </source>
</evidence>
<dbReference type="EC" id="2.4.1.18" evidence="5 11"/>
<evidence type="ECO:0000256" key="7">
    <source>
        <dbReference type="ARBA" id="ARBA00022676"/>
    </source>
</evidence>
<evidence type="ECO:0000256" key="9">
    <source>
        <dbReference type="ARBA" id="ARBA00023056"/>
    </source>
</evidence>
<keyword evidence="9" id="KW-0320">Glycogen biosynthesis</keyword>
<dbReference type="Pfam" id="PF02806">
    <property type="entry name" value="Alpha-amylase_C"/>
    <property type="match status" value="1"/>
</dbReference>
<dbReference type="SUPFAM" id="SSF51445">
    <property type="entry name" value="(Trans)glycosidases"/>
    <property type="match status" value="1"/>
</dbReference>
<evidence type="ECO:0000256" key="2">
    <source>
        <dbReference type="ARBA" id="ARBA00002953"/>
    </source>
</evidence>
<dbReference type="GO" id="GO:0043169">
    <property type="term" value="F:cation binding"/>
    <property type="evidence" value="ECO:0007669"/>
    <property type="project" value="InterPro"/>
</dbReference>
<dbReference type="InterPro" id="IPR044143">
    <property type="entry name" value="GlgB_N_E_set_prok"/>
</dbReference>
<dbReference type="CDD" id="cd11322">
    <property type="entry name" value="AmyAc_Glg_BE"/>
    <property type="match status" value="1"/>
</dbReference>
<dbReference type="SUPFAM" id="SSF81296">
    <property type="entry name" value="E set domains"/>
    <property type="match status" value="1"/>
</dbReference>
<feature type="domain" description="Glycosyl hydrolase family 13 catalytic" evidence="13">
    <location>
        <begin position="144"/>
        <end position="484"/>
    </location>
</feature>
<evidence type="ECO:0000313" key="14">
    <source>
        <dbReference type="EMBL" id="EGC82124.1"/>
    </source>
</evidence>
<evidence type="ECO:0000256" key="10">
    <source>
        <dbReference type="ARBA" id="ARBA00023277"/>
    </source>
</evidence>
<evidence type="ECO:0000256" key="1">
    <source>
        <dbReference type="ARBA" id="ARBA00000826"/>
    </source>
</evidence>
<feature type="active site" description="Proton donor" evidence="12">
    <location>
        <position position="341"/>
    </location>
</feature>
<evidence type="ECO:0000256" key="3">
    <source>
        <dbReference type="ARBA" id="ARBA00004964"/>
    </source>
</evidence>
<evidence type="ECO:0000259" key="13">
    <source>
        <dbReference type="SMART" id="SM00642"/>
    </source>
</evidence>
<keyword evidence="6" id="KW-0321">Glycogen metabolism</keyword>
<dbReference type="InterPro" id="IPR013783">
    <property type="entry name" value="Ig-like_fold"/>
</dbReference>
<dbReference type="InterPro" id="IPR006407">
    <property type="entry name" value="GlgB"/>
</dbReference>
<keyword evidence="8 14" id="KW-0808">Transferase</keyword>
<dbReference type="PANTHER" id="PTHR43651:SF3">
    <property type="entry name" value="1,4-ALPHA-GLUCAN-BRANCHING ENZYME"/>
    <property type="match status" value="1"/>
</dbReference>
<organism evidence="14 15">
    <name type="scientific">Anaerococcus prevotii ACS-065-V-Col13</name>
    <dbReference type="NCBI Taxonomy" id="879305"/>
    <lineage>
        <taxon>Bacteria</taxon>
        <taxon>Bacillati</taxon>
        <taxon>Bacillota</taxon>
        <taxon>Tissierellia</taxon>
        <taxon>Tissierellales</taxon>
        <taxon>Peptoniphilaceae</taxon>
        <taxon>Anaerococcus</taxon>
    </lineage>
</organism>
<comment type="pathway">
    <text evidence="3">Glycan biosynthesis; glycogen biosynthesis.</text>
</comment>
<proteinExistence type="inferred from homology"/>
<dbReference type="Pfam" id="PF00128">
    <property type="entry name" value="Alpha-amylase"/>
    <property type="match status" value="2"/>
</dbReference>
<dbReference type="AlphaFoldDB" id="F0GVK7"/>
<dbReference type="InterPro" id="IPR006048">
    <property type="entry name" value="A-amylase/branching_C"/>
</dbReference>
<feature type="active site" description="Nucleophile" evidence="12">
    <location>
        <position position="298"/>
    </location>
</feature>
<dbReference type="Gene3D" id="2.60.40.1180">
    <property type="entry name" value="Golgi alpha-mannosidase II"/>
    <property type="match status" value="1"/>
</dbReference>
<keyword evidence="15" id="KW-1185">Reference proteome</keyword>
<protein>
    <recommendedName>
        <fullName evidence="5 11">1,4-alpha-glucan branching enzyme</fullName>
        <ecNumber evidence="5 11">2.4.1.18</ecNumber>
    </recommendedName>
</protein>
<dbReference type="STRING" id="879305.HMPREF9290_1062"/>
<dbReference type="PIRSF" id="PIRSF000463">
    <property type="entry name" value="GlgB"/>
    <property type="match status" value="1"/>
</dbReference>
<evidence type="ECO:0000256" key="11">
    <source>
        <dbReference type="NCBIfam" id="TIGR01515"/>
    </source>
</evidence>
<evidence type="ECO:0000256" key="6">
    <source>
        <dbReference type="ARBA" id="ARBA00022600"/>
    </source>
</evidence>
<evidence type="ECO:0000256" key="8">
    <source>
        <dbReference type="ARBA" id="ARBA00022679"/>
    </source>
</evidence>
<dbReference type="InterPro" id="IPR004193">
    <property type="entry name" value="Glyco_hydro_13_N"/>
</dbReference>
<dbReference type="PANTHER" id="PTHR43651">
    <property type="entry name" value="1,4-ALPHA-GLUCAN-BRANCHING ENZYME"/>
    <property type="match status" value="1"/>
</dbReference>
<dbReference type="Pfam" id="PF02922">
    <property type="entry name" value="CBM_48"/>
    <property type="match status" value="1"/>
</dbReference>
<keyword evidence="10" id="KW-0119">Carbohydrate metabolism</keyword>
<comment type="similarity">
    <text evidence="4">Belongs to the glycosyl hydrolase 13 family. GlgB subfamily.</text>
</comment>
<dbReference type="CDD" id="cd02855">
    <property type="entry name" value="E_set_GBE_prok_N"/>
    <property type="match status" value="1"/>
</dbReference>
<evidence type="ECO:0000256" key="4">
    <source>
        <dbReference type="ARBA" id="ARBA00009000"/>
    </source>
</evidence>
<dbReference type="eggNOG" id="COG0296">
    <property type="taxonomic scope" value="Bacteria"/>
</dbReference>
<dbReference type="GO" id="GO:0004553">
    <property type="term" value="F:hydrolase activity, hydrolyzing O-glycosyl compounds"/>
    <property type="evidence" value="ECO:0007669"/>
    <property type="project" value="InterPro"/>
</dbReference>
<dbReference type="InterPro" id="IPR017853">
    <property type="entry name" value="GH"/>
</dbReference>
<dbReference type="NCBIfam" id="NF008967">
    <property type="entry name" value="PRK12313.1"/>
    <property type="match status" value="1"/>
</dbReference>
<dbReference type="GO" id="GO:0005829">
    <property type="term" value="C:cytosol"/>
    <property type="evidence" value="ECO:0007669"/>
    <property type="project" value="TreeGrafter"/>
</dbReference>
<dbReference type="GO" id="GO:0005978">
    <property type="term" value="P:glycogen biosynthetic process"/>
    <property type="evidence" value="ECO:0007669"/>
    <property type="project" value="UniProtKB-UniRule"/>
</dbReference>
<dbReference type="Gene3D" id="3.20.20.80">
    <property type="entry name" value="Glycosidases"/>
    <property type="match status" value="1"/>
</dbReference>
<dbReference type="InterPro" id="IPR037439">
    <property type="entry name" value="Branching_enzy"/>
</dbReference>
<dbReference type="SUPFAM" id="SSF51011">
    <property type="entry name" value="Glycosyl hydrolase domain"/>
    <property type="match status" value="1"/>
</dbReference>
<evidence type="ECO:0000256" key="12">
    <source>
        <dbReference type="PIRSR" id="PIRSR000463-1"/>
    </source>
</evidence>